<dbReference type="SUPFAM" id="SSF55785">
    <property type="entry name" value="PYP-like sensor domain (PAS domain)"/>
    <property type="match status" value="2"/>
</dbReference>
<dbReference type="AlphaFoldDB" id="A0A0F9E668"/>
<evidence type="ECO:0000256" key="5">
    <source>
        <dbReference type="ARBA" id="ARBA00022777"/>
    </source>
</evidence>
<dbReference type="InterPro" id="IPR013655">
    <property type="entry name" value="PAS_fold_3"/>
</dbReference>
<evidence type="ECO:0000259" key="9">
    <source>
        <dbReference type="PROSITE" id="PS50113"/>
    </source>
</evidence>
<dbReference type="Pfam" id="PF08447">
    <property type="entry name" value="PAS_3"/>
    <property type="match status" value="1"/>
</dbReference>
<dbReference type="InterPro" id="IPR000014">
    <property type="entry name" value="PAS"/>
</dbReference>
<dbReference type="PROSITE" id="PS50113">
    <property type="entry name" value="PAC"/>
    <property type="match status" value="2"/>
</dbReference>
<organism evidence="10">
    <name type="scientific">marine sediment metagenome</name>
    <dbReference type="NCBI Taxonomy" id="412755"/>
    <lineage>
        <taxon>unclassified sequences</taxon>
        <taxon>metagenomes</taxon>
        <taxon>ecological metagenomes</taxon>
    </lineage>
</organism>
<dbReference type="PROSITE" id="PS50112">
    <property type="entry name" value="PAS"/>
    <property type="match status" value="1"/>
</dbReference>
<dbReference type="PANTHER" id="PTHR43304">
    <property type="entry name" value="PHYTOCHROME-LIKE PROTEIN CPH1"/>
    <property type="match status" value="1"/>
</dbReference>
<dbReference type="EMBL" id="LAZR01028733">
    <property type="protein sequence ID" value="KKL61711.1"/>
    <property type="molecule type" value="Genomic_DNA"/>
</dbReference>
<evidence type="ECO:0000256" key="6">
    <source>
        <dbReference type="SAM" id="Coils"/>
    </source>
</evidence>
<keyword evidence="5" id="KW-0418">Kinase</keyword>
<comment type="catalytic activity">
    <reaction evidence="1">
        <text>ATP + protein L-histidine = ADP + protein N-phospho-L-histidine.</text>
        <dbReference type="EC" id="2.7.13.3"/>
    </reaction>
</comment>
<feature type="domain" description="PAS" evidence="8">
    <location>
        <begin position="159"/>
        <end position="227"/>
    </location>
</feature>
<dbReference type="InterPro" id="IPR035965">
    <property type="entry name" value="PAS-like_dom_sf"/>
</dbReference>
<sequence>MAQKPSYEELEQRISDLESELLKYKGGISEDFKSVADQMLVGVYQYDLLSRKFTLLNKRCYEFFKFKEGGKEVVTTKSVLLHIHPKYRDKVRNASAESLAPGSDGGEVEYCLLREDGSERWMQDIWIVVRDNSGRPVAIQGMVRDDTERKQAEEALRESEEKYRRLVENALVGVYQVEKAGKFIMANKKMAEMFGYDSPESLISSVDSIANLYVRPEARTAIMQEIDAKGSVYGKTVELRKKDGEKFWIKYHTRALMEEEKTIYEGLMEDITESKRAEEERKKLEDNSTAPKKWSRWGSWQEELPMI</sequence>
<feature type="compositionally biased region" description="Basic and acidic residues" evidence="7">
    <location>
        <begin position="275"/>
        <end position="286"/>
    </location>
</feature>
<dbReference type="EC" id="2.7.13.3" evidence="2"/>
<evidence type="ECO:0000256" key="1">
    <source>
        <dbReference type="ARBA" id="ARBA00000085"/>
    </source>
</evidence>
<dbReference type="InterPro" id="IPR001610">
    <property type="entry name" value="PAC"/>
</dbReference>
<dbReference type="InterPro" id="IPR000700">
    <property type="entry name" value="PAS-assoc_C"/>
</dbReference>
<evidence type="ECO:0000259" key="8">
    <source>
        <dbReference type="PROSITE" id="PS50112"/>
    </source>
</evidence>
<keyword evidence="3" id="KW-0597">Phosphoprotein</keyword>
<keyword evidence="6" id="KW-0175">Coiled coil</keyword>
<feature type="region of interest" description="Disordered" evidence="7">
    <location>
        <begin position="275"/>
        <end position="307"/>
    </location>
</feature>
<proteinExistence type="predicted"/>
<dbReference type="NCBIfam" id="TIGR00229">
    <property type="entry name" value="sensory_box"/>
    <property type="match status" value="2"/>
</dbReference>
<dbReference type="SMART" id="SM00086">
    <property type="entry name" value="PAC"/>
    <property type="match status" value="2"/>
</dbReference>
<reference evidence="10" key="1">
    <citation type="journal article" date="2015" name="Nature">
        <title>Complex archaea that bridge the gap between prokaryotes and eukaryotes.</title>
        <authorList>
            <person name="Spang A."/>
            <person name="Saw J.H."/>
            <person name="Jorgensen S.L."/>
            <person name="Zaremba-Niedzwiedzka K."/>
            <person name="Martijn J."/>
            <person name="Lind A.E."/>
            <person name="van Eijk R."/>
            <person name="Schleper C."/>
            <person name="Guy L."/>
            <person name="Ettema T.J."/>
        </authorList>
    </citation>
    <scope>NUCLEOTIDE SEQUENCE</scope>
</reference>
<keyword evidence="4" id="KW-0808">Transferase</keyword>
<protein>
    <recommendedName>
        <fullName evidence="2">histidine kinase</fullName>
        <ecNumber evidence="2">2.7.13.3</ecNumber>
    </recommendedName>
</protein>
<dbReference type="Pfam" id="PF13426">
    <property type="entry name" value="PAS_9"/>
    <property type="match status" value="1"/>
</dbReference>
<evidence type="ECO:0000256" key="4">
    <source>
        <dbReference type="ARBA" id="ARBA00022679"/>
    </source>
</evidence>
<feature type="coiled-coil region" evidence="6">
    <location>
        <begin position="142"/>
        <end position="169"/>
    </location>
</feature>
<feature type="domain" description="PAC" evidence="9">
    <location>
        <begin position="106"/>
        <end position="158"/>
    </location>
</feature>
<evidence type="ECO:0000256" key="3">
    <source>
        <dbReference type="ARBA" id="ARBA00022553"/>
    </source>
</evidence>
<dbReference type="GO" id="GO:0004673">
    <property type="term" value="F:protein histidine kinase activity"/>
    <property type="evidence" value="ECO:0007669"/>
    <property type="project" value="UniProtKB-EC"/>
</dbReference>
<accession>A0A0F9E668</accession>
<dbReference type="InterPro" id="IPR052162">
    <property type="entry name" value="Sensor_kinase/Photoreceptor"/>
</dbReference>
<evidence type="ECO:0000313" key="10">
    <source>
        <dbReference type="EMBL" id="KKL61711.1"/>
    </source>
</evidence>
<name>A0A0F9E668_9ZZZZ</name>
<evidence type="ECO:0000256" key="2">
    <source>
        <dbReference type="ARBA" id="ARBA00012438"/>
    </source>
</evidence>
<dbReference type="Gene3D" id="3.30.450.20">
    <property type="entry name" value="PAS domain"/>
    <property type="match status" value="2"/>
</dbReference>
<dbReference type="CDD" id="cd00130">
    <property type="entry name" value="PAS"/>
    <property type="match status" value="2"/>
</dbReference>
<gene>
    <name evidence="10" type="ORF">LCGC14_2192580</name>
</gene>
<comment type="caution">
    <text evidence="10">The sequence shown here is derived from an EMBL/GenBank/DDBJ whole genome shotgun (WGS) entry which is preliminary data.</text>
</comment>
<evidence type="ECO:0000256" key="7">
    <source>
        <dbReference type="SAM" id="MobiDB-lite"/>
    </source>
</evidence>
<dbReference type="PANTHER" id="PTHR43304:SF1">
    <property type="entry name" value="PAC DOMAIN-CONTAINING PROTEIN"/>
    <property type="match status" value="1"/>
</dbReference>
<dbReference type="SMART" id="SM00091">
    <property type="entry name" value="PAS"/>
    <property type="match status" value="2"/>
</dbReference>
<feature type="domain" description="PAC" evidence="9">
    <location>
        <begin position="233"/>
        <end position="283"/>
    </location>
</feature>